<protein>
    <recommendedName>
        <fullName evidence="2">Metallo-beta-lactamase domain-containing protein</fullName>
    </recommendedName>
</protein>
<evidence type="ECO:0000259" key="2">
    <source>
        <dbReference type="Pfam" id="PF00753"/>
    </source>
</evidence>
<evidence type="ECO:0000313" key="4">
    <source>
        <dbReference type="Proteomes" id="UP000028547"/>
    </source>
</evidence>
<dbReference type="EMBL" id="JPMI01000075">
    <property type="protein sequence ID" value="KFA93011.1"/>
    <property type="molecule type" value="Genomic_DNA"/>
</dbReference>
<dbReference type="Proteomes" id="UP000028547">
    <property type="component" value="Unassembled WGS sequence"/>
</dbReference>
<dbReference type="InterPro" id="IPR052159">
    <property type="entry name" value="Competence_DNA_uptake"/>
</dbReference>
<dbReference type="Gene3D" id="3.60.15.10">
    <property type="entry name" value="Ribonuclease Z/Hydroxyacylglutathione hydrolase-like"/>
    <property type="match status" value="1"/>
</dbReference>
<evidence type="ECO:0000313" key="3">
    <source>
        <dbReference type="EMBL" id="KFA93011.1"/>
    </source>
</evidence>
<dbReference type="InterPro" id="IPR036866">
    <property type="entry name" value="RibonucZ/Hydroxyglut_hydro"/>
</dbReference>
<accession>A0A084SX26</accession>
<dbReference type="SUPFAM" id="SSF56281">
    <property type="entry name" value="Metallo-hydrolase/oxidoreductase"/>
    <property type="match status" value="1"/>
</dbReference>
<dbReference type="PANTHER" id="PTHR30619:SF1">
    <property type="entry name" value="RECOMBINATION PROTEIN 2"/>
    <property type="match status" value="1"/>
</dbReference>
<sequence>MIPDGNTVPHPTQVDQVRPEHLPDGALSLVVFGPGRGEAMVVMLPDGGVGVVDGCREPSSPETGRGDPVREFLAALEQRARLRGADFRLGFVCLTHPHDDHYAGLGRLLESYRGRVDEVWSVPNVGDRYAEALRSFVEVTHAGRETLPDDAKVRGLQRVLAELVEAYERQNSRFRHVGQGKRLLSKVVQSKNLELSACGPADADVNHAQMALVEGLESLIAEGEHSARFDPNVTSGALLIRWGQAGMLLGGDLLCKHGRHLGWDEVCGDIHPPIQVIKVAHHASLEAHHEELWARLGAALAIVTPFKDAKGSMPPRPEQVARLAQDAVVAITSVPAWPRRAGVPLAMYATPRSARSRQRVTSARNGVLSSMSPSPGEADTHNAVAVSLDATGKLVRFVLAGKANVYVPPARARARP</sequence>
<name>A0A084SX26_9BACT</name>
<reference evidence="3 4" key="1">
    <citation type="submission" date="2014-07" db="EMBL/GenBank/DDBJ databases">
        <title>Draft Genome Sequence of Gephyronic Acid Producer, Cystobacter violaceus Strain Cb vi76.</title>
        <authorList>
            <person name="Stevens D.C."/>
            <person name="Young J."/>
            <person name="Carmichael R."/>
            <person name="Tan J."/>
            <person name="Taylor R.E."/>
        </authorList>
    </citation>
    <scope>NUCLEOTIDE SEQUENCE [LARGE SCALE GENOMIC DNA]</scope>
    <source>
        <strain evidence="3 4">Cb vi76</strain>
    </source>
</reference>
<proteinExistence type="predicted"/>
<dbReference type="InterPro" id="IPR001279">
    <property type="entry name" value="Metallo-B-lactamas"/>
</dbReference>
<dbReference type="Pfam" id="PF00753">
    <property type="entry name" value="Lactamase_B"/>
    <property type="match status" value="1"/>
</dbReference>
<dbReference type="PANTHER" id="PTHR30619">
    <property type="entry name" value="DNA INTERNALIZATION/COMPETENCE PROTEIN COMEC/REC2"/>
    <property type="match status" value="1"/>
</dbReference>
<feature type="domain" description="Metallo-beta-lactamase" evidence="2">
    <location>
        <begin position="79"/>
        <end position="285"/>
    </location>
</feature>
<comment type="caution">
    <text evidence="3">The sequence shown here is derived from an EMBL/GenBank/DDBJ whole genome shotgun (WGS) entry which is preliminary data.</text>
</comment>
<feature type="compositionally biased region" description="Polar residues" evidence="1">
    <location>
        <begin position="359"/>
        <end position="373"/>
    </location>
</feature>
<dbReference type="AlphaFoldDB" id="A0A084SX26"/>
<organism evidence="3 4">
    <name type="scientific">Archangium violaceum Cb vi76</name>
    <dbReference type="NCBI Taxonomy" id="1406225"/>
    <lineage>
        <taxon>Bacteria</taxon>
        <taxon>Pseudomonadati</taxon>
        <taxon>Myxococcota</taxon>
        <taxon>Myxococcia</taxon>
        <taxon>Myxococcales</taxon>
        <taxon>Cystobacterineae</taxon>
        <taxon>Archangiaceae</taxon>
        <taxon>Archangium</taxon>
    </lineage>
</organism>
<gene>
    <name evidence="3" type="ORF">Q664_12075</name>
</gene>
<dbReference type="RefSeq" id="WP_043393701.1">
    <property type="nucleotide sequence ID" value="NZ_JPMI01000075.1"/>
</dbReference>
<feature type="region of interest" description="Disordered" evidence="1">
    <location>
        <begin position="356"/>
        <end position="378"/>
    </location>
</feature>
<evidence type="ECO:0000256" key="1">
    <source>
        <dbReference type="SAM" id="MobiDB-lite"/>
    </source>
</evidence>